<name>A0A378WKG4_9NOCA</name>
<feature type="region of interest" description="Disordered" evidence="1">
    <location>
        <begin position="322"/>
        <end position="341"/>
    </location>
</feature>
<evidence type="ECO:0000313" key="3">
    <source>
        <dbReference type="EMBL" id="SUA41756.1"/>
    </source>
</evidence>
<feature type="compositionally biased region" description="Basic and acidic residues" evidence="1">
    <location>
        <begin position="461"/>
        <end position="472"/>
    </location>
</feature>
<feature type="transmembrane region" description="Helical" evidence="2">
    <location>
        <begin position="240"/>
        <end position="261"/>
    </location>
</feature>
<accession>A0A378WKG4</accession>
<evidence type="ECO:0000313" key="4">
    <source>
        <dbReference type="Proteomes" id="UP000255082"/>
    </source>
</evidence>
<keyword evidence="2" id="KW-1133">Transmembrane helix</keyword>
<feature type="region of interest" description="Disordered" evidence="1">
    <location>
        <begin position="380"/>
        <end position="401"/>
    </location>
</feature>
<feature type="transmembrane region" description="Helical" evidence="2">
    <location>
        <begin position="267"/>
        <end position="287"/>
    </location>
</feature>
<protein>
    <recommendedName>
        <fullName evidence="5">DUF2637 domain-containing protein</fullName>
    </recommendedName>
</protein>
<dbReference type="Proteomes" id="UP000255082">
    <property type="component" value="Unassembled WGS sequence"/>
</dbReference>
<dbReference type="AlphaFoldDB" id="A0A378WKG4"/>
<reference evidence="3 4" key="1">
    <citation type="submission" date="2018-06" db="EMBL/GenBank/DDBJ databases">
        <authorList>
            <consortium name="Pathogen Informatics"/>
            <person name="Doyle S."/>
        </authorList>
    </citation>
    <scope>NUCLEOTIDE SEQUENCE [LARGE SCALE GENOMIC DNA]</scope>
    <source>
        <strain evidence="3 4">NCTC13184</strain>
    </source>
</reference>
<evidence type="ECO:0000256" key="1">
    <source>
        <dbReference type="SAM" id="MobiDB-lite"/>
    </source>
</evidence>
<feature type="region of interest" description="Disordered" evidence="1">
    <location>
        <begin position="1"/>
        <end position="58"/>
    </location>
</feature>
<feature type="compositionally biased region" description="Basic and acidic residues" evidence="1">
    <location>
        <begin position="21"/>
        <end position="38"/>
    </location>
</feature>
<evidence type="ECO:0000256" key="2">
    <source>
        <dbReference type="SAM" id="Phobius"/>
    </source>
</evidence>
<evidence type="ECO:0008006" key="5">
    <source>
        <dbReference type="Google" id="ProtNLM"/>
    </source>
</evidence>
<feature type="transmembrane region" description="Helical" evidence="2">
    <location>
        <begin position="168"/>
        <end position="186"/>
    </location>
</feature>
<feature type="transmembrane region" description="Helical" evidence="2">
    <location>
        <begin position="206"/>
        <end position="228"/>
    </location>
</feature>
<dbReference type="EMBL" id="UGRU01000001">
    <property type="protein sequence ID" value="SUA41756.1"/>
    <property type="molecule type" value="Genomic_DNA"/>
</dbReference>
<sequence>MLDEQSTTTTAVPPADSAHLPLRDAERTAADAHAREISVEEPPTGAARRRRTPEHSPRAELDALARRVATARGKLPLQADPALFAELSDREIAAERELAEWIRTQRRRQRKRAVTTQLAAEKRDRRVALALRRADDADARWHRRARAARMRVSNPDARLAQLFRRAEWSSRALIGVVVLGMVWAGVNVQHNLVPSGDMSDPLYWLSYGFEAMISIPIITIMVVATTAARWGRDIDRGKVVFLETALLGVTIALNAGPHLVAGEPARAAEAAVAPVMVGVVIWLHAWVSARYAQLIDDIPMEDIDSDLPPTGYRPSYRPDDLPEWAPARPLPDGAGSAEFPGYPQLPSTAALQPVSMAGWDAALRLADAVESCRPPAAVADAAHASSTTQGPAPAEPAPAEPAAAYEVVTDATATDDSADAATGKADEPTEKAPAPTDVVEAEAPAPSDERSGSHGAGLRIVSDEPRRTRTRRAVDDAVQLVLGEPVAETPRPVAAAAELDRTTPTDDLSHTEDTEVDEAEFADIEAVAVDPVAVDPVAVDSVAVDSAEDATGEVAIRSVAHEIRRRGLSKLSVDQLAEILTLTDESWTPAAIGAAIGLPGSRILGILEAARRISMPVAVGG</sequence>
<feature type="region of interest" description="Disordered" evidence="1">
    <location>
        <begin position="414"/>
        <end position="472"/>
    </location>
</feature>
<organism evidence="3 4">
    <name type="scientific">Nocardia africana</name>
    <dbReference type="NCBI Taxonomy" id="134964"/>
    <lineage>
        <taxon>Bacteria</taxon>
        <taxon>Bacillati</taxon>
        <taxon>Actinomycetota</taxon>
        <taxon>Actinomycetes</taxon>
        <taxon>Mycobacteriales</taxon>
        <taxon>Nocardiaceae</taxon>
        <taxon>Nocardia</taxon>
    </lineage>
</organism>
<feature type="compositionally biased region" description="Low complexity" evidence="1">
    <location>
        <begin position="414"/>
        <end position="423"/>
    </location>
</feature>
<proteinExistence type="predicted"/>
<feature type="compositionally biased region" description="Polar residues" evidence="1">
    <location>
        <begin position="1"/>
        <end position="11"/>
    </location>
</feature>
<keyword evidence="2" id="KW-0812">Transmembrane</keyword>
<gene>
    <name evidence="3" type="ORF">NCTC13184_01102</name>
</gene>
<keyword evidence="2" id="KW-0472">Membrane</keyword>